<comment type="caution">
    <text evidence="1">The sequence shown here is derived from an EMBL/GenBank/DDBJ whole genome shotgun (WGS) entry which is preliminary data.</text>
</comment>
<sequence>MAINRLGLKNLHLRIFKNNWPQIILTISQQQLDSRLGNHFMRTNDEIKIHTAVFRDMNVPNTQLLNVKTKGENQVYGMSFLMCMTRGMLIKIKRLCQGQ</sequence>
<evidence type="ECO:0000313" key="2">
    <source>
        <dbReference type="Proteomes" id="UP001476798"/>
    </source>
</evidence>
<dbReference type="EMBL" id="JAHRIO010063816">
    <property type="protein sequence ID" value="MEQ2179730.1"/>
    <property type="molecule type" value="Genomic_DNA"/>
</dbReference>
<evidence type="ECO:0000313" key="1">
    <source>
        <dbReference type="EMBL" id="MEQ2179730.1"/>
    </source>
</evidence>
<name>A0ABV0P8F0_9TELE</name>
<proteinExistence type="predicted"/>
<dbReference type="Proteomes" id="UP001476798">
    <property type="component" value="Unassembled WGS sequence"/>
</dbReference>
<accession>A0ABV0P8F0</accession>
<organism evidence="1 2">
    <name type="scientific">Goodea atripinnis</name>
    <dbReference type="NCBI Taxonomy" id="208336"/>
    <lineage>
        <taxon>Eukaryota</taxon>
        <taxon>Metazoa</taxon>
        <taxon>Chordata</taxon>
        <taxon>Craniata</taxon>
        <taxon>Vertebrata</taxon>
        <taxon>Euteleostomi</taxon>
        <taxon>Actinopterygii</taxon>
        <taxon>Neopterygii</taxon>
        <taxon>Teleostei</taxon>
        <taxon>Neoteleostei</taxon>
        <taxon>Acanthomorphata</taxon>
        <taxon>Ovalentaria</taxon>
        <taxon>Atherinomorphae</taxon>
        <taxon>Cyprinodontiformes</taxon>
        <taxon>Goodeidae</taxon>
        <taxon>Goodea</taxon>
    </lineage>
</organism>
<keyword evidence="2" id="KW-1185">Reference proteome</keyword>
<protein>
    <submittedName>
        <fullName evidence="1">Uncharacterized protein</fullName>
    </submittedName>
</protein>
<reference evidence="1 2" key="1">
    <citation type="submission" date="2021-06" db="EMBL/GenBank/DDBJ databases">
        <authorList>
            <person name="Palmer J.M."/>
        </authorList>
    </citation>
    <scope>NUCLEOTIDE SEQUENCE [LARGE SCALE GENOMIC DNA]</scope>
    <source>
        <strain evidence="1 2">GA_2019</strain>
        <tissue evidence="1">Muscle</tissue>
    </source>
</reference>
<gene>
    <name evidence="1" type="ORF">GOODEAATRI_028172</name>
</gene>